<sequence length="33" mass="3351">MIDSHLCSSCYGHGITSEGHTCTGCSGLGHTPT</sequence>
<dbReference type="AlphaFoldDB" id="D7AXH0"/>
<dbReference type="STRING" id="446468.Ndas_0597"/>
<organism evidence="1 2">
    <name type="scientific">Nocardiopsis dassonvillei (strain ATCC 23218 / DSM 43111 / CIP 107115 / JCM 7437 / KCTC 9190 / NBRC 14626 / NCTC 10488 / NRRL B-5397 / IMRU 509)</name>
    <name type="common">Actinomadura dassonvillei</name>
    <dbReference type="NCBI Taxonomy" id="446468"/>
    <lineage>
        <taxon>Bacteria</taxon>
        <taxon>Bacillati</taxon>
        <taxon>Actinomycetota</taxon>
        <taxon>Actinomycetes</taxon>
        <taxon>Streptosporangiales</taxon>
        <taxon>Nocardiopsidaceae</taxon>
        <taxon>Nocardiopsis</taxon>
    </lineage>
</organism>
<proteinExistence type="predicted"/>
<dbReference type="EMBL" id="CP002040">
    <property type="protein sequence ID" value="ADH66044.1"/>
    <property type="molecule type" value="Genomic_DNA"/>
</dbReference>
<gene>
    <name evidence="1" type="ordered locus">Ndas_0597</name>
</gene>
<protein>
    <submittedName>
        <fullName evidence="1">Uncharacterized protein</fullName>
    </submittedName>
</protein>
<accession>D7AXH0</accession>
<evidence type="ECO:0000313" key="1">
    <source>
        <dbReference type="EMBL" id="ADH66044.1"/>
    </source>
</evidence>
<name>D7AXH0_NOCDD</name>
<dbReference type="KEGG" id="nda:Ndas_0597"/>
<evidence type="ECO:0000313" key="2">
    <source>
        <dbReference type="Proteomes" id="UP000002219"/>
    </source>
</evidence>
<keyword evidence="2" id="KW-1185">Reference proteome</keyword>
<dbReference type="Proteomes" id="UP000002219">
    <property type="component" value="Chromosome 1"/>
</dbReference>
<dbReference type="HOGENOM" id="CLU_3382916_0_0_11"/>
<reference evidence="1 2" key="1">
    <citation type="journal article" date="2010" name="Stand. Genomic Sci.">
        <title>Complete genome sequence of Nocardiopsis dassonvillei type strain (IMRU 509).</title>
        <authorList>
            <person name="Sun H."/>
            <person name="Lapidus A."/>
            <person name="Nolan M."/>
            <person name="Lucas S."/>
            <person name="Del Rio T.G."/>
            <person name="Tice H."/>
            <person name="Cheng J.F."/>
            <person name="Tapia R."/>
            <person name="Han C."/>
            <person name="Goodwin L."/>
            <person name="Pitluck S."/>
            <person name="Pagani I."/>
            <person name="Ivanova N."/>
            <person name="Mavromatis K."/>
            <person name="Mikhailova N."/>
            <person name="Pati A."/>
            <person name="Chen A."/>
            <person name="Palaniappan K."/>
            <person name="Land M."/>
            <person name="Hauser L."/>
            <person name="Chang Y.J."/>
            <person name="Jeffries C.D."/>
            <person name="Djao O.D."/>
            <person name="Rohde M."/>
            <person name="Sikorski J."/>
            <person name="Goker M."/>
            <person name="Woyke T."/>
            <person name="Bristow J."/>
            <person name="Eisen J.A."/>
            <person name="Markowitz V."/>
            <person name="Hugenholtz P."/>
            <person name="Kyrpides N.C."/>
            <person name="Klenk H.P."/>
        </authorList>
    </citation>
    <scope>NUCLEOTIDE SEQUENCE [LARGE SCALE GENOMIC DNA]</scope>
    <source>
        <strain evidence="2">ATCC 23218 / DSM 43111 / CIP 107115 / JCM 7437 / KCTC 9190 / NBRC 14626 / NCTC 10488 / NRRL B-5397 / IMRU 509</strain>
    </source>
</reference>